<gene>
    <name evidence="1" type="ORF">ACFQZV_04110</name>
</gene>
<accession>A0ABW2ZPC3</accession>
<protein>
    <submittedName>
        <fullName evidence="1">MmcQ/YjbR family DNA-binding protein</fullName>
    </submittedName>
</protein>
<evidence type="ECO:0000313" key="2">
    <source>
        <dbReference type="Proteomes" id="UP001597042"/>
    </source>
</evidence>
<keyword evidence="1" id="KW-0238">DNA-binding</keyword>
<dbReference type="Proteomes" id="UP001597042">
    <property type="component" value="Unassembled WGS sequence"/>
</dbReference>
<proteinExistence type="predicted"/>
<dbReference type="RefSeq" id="WP_378750586.1">
    <property type="nucleotide sequence ID" value="NZ_JBHSSV010000003.1"/>
</dbReference>
<dbReference type="InterPro" id="IPR058532">
    <property type="entry name" value="YjbR/MT2646/Rv2570-like"/>
</dbReference>
<dbReference type="Pfam" id="PF04237">
    <property type="entry name" value="YjbR"/>
    <property type="match status" value="1"/>
</dbReference>
<dbReference type="InterPro" id="IPR038056">
    <property type="entry name" value="YjbR-like_sf"/>
</dbReference>
<dbReference type="EMBL" id="JBHTIM010000001">
    <property type="protein sequence ID" value="MFD0780483.1"/>
    <property type="molecule type" value="Genomic_DNA"/>
</dbReference>
<dbReference type="SUPFAM" id="SSF142906">
    <property type="entry name" value="YjbR-like"/>
    <property type="match status" value="1"/>
</dbReference>
<organism evidence="1 2">
    <name type="scientific">Microbacterium koreense</name>
    <dbReference type="NCBI Taxonomy" id="323761"/>
    <lineage>
        <taxon>Bacteria</taxon>
        <taxon>Bacillati</taxon>
        <taxon>Actinomycetota</taxon>
        <taxon>Actinomycetes</taxon>
        <taxon>Micrococcales</taxon>
        <taxon>Microbacteriaceae</taxon>
        <taxon>Microbacterium</taxon>
    </lineage>
</organism>
<sequence length="133" mass="14901">MPTIADVARIASALPGVEERMMTGGLAWFVRRKLFAWQSHPWPSIPDAARAIIAAEPCAGVKVADEIDALALIETWPEVFFGPTTWWGGPKATFRLARVEPDHLEELVTEAWYTQAPKYMRREFDARHPPSAS</sequence>
<dbReference type="GO" id="GO:0003677">
    <property type="term" value="F:DNA binding"/>
    <property type="evidence" value="ECO:0007669"/>
    <property type="project" value="UniProtKB-KW"/>
</dbReference>
<keyword evidence="2" id="KW-1185">Reference proteome</keyword>
<reference evidence="2" key="1">
    <citation type="journal article" date="2019" name="Int. J. Syst. Evol. Microbiol.">
        <title>The Global Catalogue of Microorganisms (GCM) 10K type strain sequencing project: providing services to taxonomists for standard genome sequencing and annotation.</title>
        <authorList>
            <consortium name="The Broad Institute Genomics Platform"/>
            <consortium name="The Broad Institute Genome Sequencing Center for Infectious Disease"/>
            <person name="Wu L."/>
            <person name="Ma J."/>
        </authorList>
    </citation>
    <scope>NUCLEOTIDE SEQUENCE [LARGE SCALE GENOMIC DNA]</scope>
    <source>
        <strain evidence="2">CCUG 50754</strain>
    </source>
</reference>
<name>A0ABW2ZPC3_9MICO</name>
<evidence type="ECO:0000313" key="1">
    <source>
        <dbReference type="EMBL" id="MFD0780483.1"/>
    </source>
</evidence>
<comment type="caution">
    <text evidence="1">The sequence shown here is derived from an EMBL/GenBank/DDBJ whole genome shotgun (WGS) entry which is preliminary data.</text>
</comment>